<dbReference type="PROSITE" id="PS50048">
    <property type="entry name" value="ZN2_CY6_FUNGAL_2"/>
    <property type="match status" value="1"/>
</dbReference>
<evidence type="ECO:0000256" key="6">
    <source>
        <dbReference type="SAM" id="MobiDB-lite"/>
    </source>
</evidence>
<feature type="region of interest" description="Disordered" evidence="6">
    <location>
        <begin position="275"/>
        <end position="301"/>
    </location>
</feature>
<dbReference type="Pfam" id="PF00172">
    <property type="entry name" value="Zn_clus"/>
    <property type="match status" value="1"/>
</dbReference>
<dbReference type="SMART" id="SM00066">
    <property type="entry name" value="GAL4"/>
    <property type="match status" value="1"/>
</dbReference>
<dbReference type="GO" id="GO:0005634">
    <property type="term" value="C:nucleus"/>
    <property type="evidence" value="ECO:0007669"/>
    <property type="project" value="TreeGrafter"/>
</dbReference>
<dbReference type="AlphaFoldDB" id="A0A0L1IQ58"/>
<dbReference type="SUPFAM" id="SSF57701">
    <property type="entry name" value="Zn2/Cys6 DNA-binding domain"/>
    <property type="match status" value="1"/>
</dbReference>
<dbReference type="GO" id="GO:0000981">
    <property type="term" value="F:DNA-binding transcription factor activity, RNA polymerase II-specific"/>
    <property type="evidence" value="ECO:0007669"/>
    <property type="project" value="InterPro"/>
</dbReference>
<keyword evidence="2" id="KW-0805">Transcription regulation</keyword>
<dbReference type="OrthoDB" id="424974at2759"/>
<dbReference type="CDD" id="cd00067">
    <property type="entry name" value="GAL4"/>
    <property type="match status" value="1"/>
</dbReference>
<evidence type="ECO:0000313" key="9">
    <source>
        <dbReference type="EMBL" id="KNG81617.1"/>
    </source>
</evidence>
<dbReference type="GeneID" id="26810999"/>
<dbReference type="GO" id="GO:0000435">
    <property type="term" value="P:positive regulation of transcription from RNA polymerase II promoter by galactose"/>
    <property type="evidence" value="ECO:0007669"/>
    <property type="project" value="TreeGrafter"/>
</dbReference>
<dbReference type="InterPro" id="IPR001138">
    <property type="entry name" value="Zn2Cys6_DnaBD"/>
</dbReference>
<organism evidence="9 10">
    <name type="scientific">Aspergillus nomiae NRRL (strain ATCC 15546 / NRRL 13137 / CBS 260.88 / M93)</name>
    <dbReference type="NCBI Taxonomy" id="1509407"/>
    <lineage>
        <taxon>Eukaryota</taxon>
        <taxon>Fungi</taxon>
        <taxon>Dikarya</taxon>
        <taxon>Ascomycota</taxon>
        <taxon>Pezizomycotina</taxon>
        <taxon>Eurotiomycetes</taxon>
        <taxon>Eurotiomycetidae</taxon>
        <taxon>Eurotiales</taxon>
        <taxon>Aspergillaceae</taxon>
        <taxon>Aspergillus</taxon>
        <taxon>Aspergillus subgen. Circumdati</taxon>
    </lineage>
</organism>
<dbReference type="EMBL" id="JNOM01000427">
    <property type="protein sequence ID" value="KNG81617.1"/>
    <property type="molecule type" value="Genomic_DNA"/>
</dbReference>
<keyword evidence="10" id="KW-1185">Reference proteome</keyword>
<dbReference type="GO" id="GO:0000978">
    <property type="term" value="F:RNA polymerase II cis-regulatory region sequence-specific DNA binding"/>
    <property type="evidence" value="ECO:0007669"/>
    <property type="project" value="TreeGrafter"/>
</dbReference>
<keyword evidence="1" id="KW-0479">Metal-binding</keyword>
<dbReference type="CDD" id="cd12148">
    <property type="entry name" value="fungal_TF_MHR"/>
    <property type="match status" value="1"/>
</dbReference>
<comment type="caution">
    <text evidence="9">The sequence shown here is derived from an EMBL/GenBank/DDBJ whole genome shotgun (WGS) entry which is preliminary data.</text>
</comment>
<dbReference type="Pfam" id="PF04082">
    <property type="entry name" value="Fungal_trans"/>
    <property type="match status" value="1"/>
</dbReference>
<evidence type="ECO:0000256" key="5">
    <source>
        <dbReference type="ARBA" id="ARBA00023242"/>
    </source>
</evidence>
<feature type="chain" id="PRO_5005552942" evidence="7">
    <location>
        <begin position="17"/>
        <end position="945"/>
    </location>
</feature>
<gene>
    <name evidence="9" type="ORF">ANOM_009195</name>
</gene>
<proteinExistence type="predicted"/>
<reference evidence="9 10" key="1">
    <citation type="submission" date="2014-06" db="EMBL/GenBank/DDBJ databases">
        <title>The Genome of the Aflatoxigenic Filamentous Fungus Aspergillus nomius.</title>
        <authorList>
            <person name="Moore M.G."/>
            <person name="Shannon B.M."/>
            <person name="Brian M.M."/>
        </authorList>
    </citation>
    <scope>NUCLEOTIDE SEQUENCE [LARGE SCALE GENOMIC DNA]</scope>
    <source>
        <strain evidence="9 10">NRRL 13137</strain>
    </source>
</reference>
<dbReference type="GO" id="GO:0008270">
    <property type="term" value="F:zinc ion binding"/>
    <property type="evidence" value="ECO:0007669"/>
    <property type="project" value="InterPro"/>
</dbReference>
<evidence type="ECO:0000256" key="7">
    <source>
        <dbReference type="SAM" id="SignalP"/>
    </source>
</evidence>
<feature type="signal peptide" evidence="7">
    <location>
        <begin position="1"/>
        <end position="16"/>
    </location>
</feature>
<evidence type="ECO:0000256" key="4">
    <source>
        <dbReference type="ARBA" id="ARBA00023163"/>
    </source>
</evidence>
<feature type="compositionally biased region" description="Polar residues" evidence="6">
    <location>
        <begin position="330"/>
        <end position="349"/>
    </location>
</feature>
<dbReference type="InterPro" id="IPR007219">
    <property type="entry name" value="XnlR_reg_dom"/>
</dbReference>
<keyword evidence="4" id="KW-0804">Transcription</keyword>
<evidence type="ECO:0000256" key="2">
    <source>
        <dbReference type="ARBA" id="ARBA00023015"/>
    </source>
</evidence>
<accession>A0A0L1IQ58</accession>
<name>A0A0L1IQ58_ASPN3</name>
<dbReference type="PANTHER" id="PTHR47424:SF4">
    <property type="entry name" value="ZN(II)2CYS6 TRANSCRIPTION FACTOR (EUROFUNG)"/>
    <property type="match status" value="1"/>
</dbReference>
<dbReference type="SMART" id="SM00906">
    <property type="entry name" value="Fungal_trans"/>
    <property type="match status" value="1"/>
</dbReference>
<keyword evidence="5" id="KW-0539">Nucleus</keyword>
<evidence type="ECO:0000256" key="3">
    <source>
        <dbReference type="ARBA" id="ARBA00023125"/>
    </source>
</evidence>
<dbReference type="RefSeq" id="XP_015402540.1">
    <property type="nucleotide sequence ID" value="XM_015554451.1"/>
</dbReference>
<dbReference type="InterPro" id="IPR036864">
    <property type="entry name" value="Zn2-C6_fun-type_DNA-bd_sf"/>
</dbReference>
<evidence type="ECO:0000259" key="8">
    <source>
        <dbReference type="PROSITE" id="PS50048"/>
    </source>
</evidence>
<keyword evidence="3" id="KW-0238">DNA-binding</keyword>
<evidence type="ECO:0000313" key="10">
    <source>
        <dbReference type="Proteomes" id="UP000037505"/>
    </source>
</evidence>
<dbReference type="InterPro" id="IPR051127">
    <property type="entry name" value="Fungal_SecMet_Regulators"/>
</dbReference>
<evidence type="ECO:0000256" key="1">
    <source>
        <dbReference type="ARBA" id="ARBA00022723"/>
    </source>
</evidence>
<sequence length="945" mass="102459">MKFFAVAALFATAAMAAPGAPAHAPGAVAGSGNAPTVLQTQQIQEKKNQFATTCSANQHETVCCDSVDASKTQSLSGQSSDALLGGLLGGLLKDGLLNDLLEDGLLNDLSLVGGNRGACNGLNVLGGECKTNIGCCQQNAASNNVQAAVGTTPERVPSSGALPVGSLPFIHDWSVRRVQYPTIMNESTTGKLPDPGRPPGTGKDAGRPNKRRKIAVACDECRVRKTRCDGAQPVCGPCTKKADPGVQCVYTGKQKLDVKNYITSLESRLKAFARPPRTPASVGHESSGHSQEPTFSYSPVSSSGVPVATQFTSSSSVPDNCHRLSSCIPANTSAGDNSPSASAYRSPSGRNAGYVSGLAQTRQRADGVNAMMGAVEEERPTQGFFGSSSAASFMHQIKMAVDRRVTSPHRRTSDTILGVSHAPGLMSTASERHFNIQNYVLPPRKTADSLMGVYWSFVFPLYPLVDGIGLRAEYEKVWTGEPLENDESMLMCTLNVIFALACQLADFIPPEEREASADAFFSRAKDLLQFNLWDTGSAALIQCLLLMAQYLQSTDSAHQCWIVTGLAIRNAQSLGLHLPQTIARLPSPQEQQLARKIWHGCVLMDRVISMTFGRPAMISKASCESVPLPATVDEEYIPTASGIEATQPADQPSVMAFYAKSLELYEIMNDILLSLYQPVPEESPEDMYDLYFNKETSQGERTIFELDRALSKWSQSLPSHLRGNSPAGSTDVVFYHQSVVLRARFLHVRMLLFRPILSRYCAARDITVPDSLVSPSDSFPQRIAWQCSAICVKVAQEVIELIYGNIPADGSSGPLPAWWYNILYVYTAATVLIAGYLCPTVLDEVTEGAITRSWNCALEILRKYQSYSTSARRCVAALEILYERVVSERPLFHEPSSSDQQQSTASNAVNDMSLGEGINAMFMEGFDWPDFQDMSWLNSVPSSLH</sequence>
<feature type="domain" description="Zn(2)-C6 fungal-type" evidence="8">
    <location>
        <begin position="217"/>
        <end position="250"/>
    </location>
</feature>
<keyword evidence="7" id="KW-0732">Signal</keyword>
<dbReference type="GO" id="GO:0006351">
    <property type="term" value="P:DNA-templated transcription"/>
    <property type="evidence" value="ECO:0007669"/>
    <property type="project" value="InterPro"/>
</dbReference>
<dbReference type="PANTHER" id="PTHR47424">
    <property type="entry name" value="REGULATORY PROTEIN GAL4"/>
    <property type="match status" value="1"/>
</dbReference>
<dbReference type="Proteomes" id="UP000037505">
    <property type="component" value="Unassembled WGS sequence"/>
</dbReference>
<feature type="region of interest" description="Disordered" evidence="6">
    <location>
        <begin position="330"/>
        <end position="354"/>
    </location>
</feature>
<dbReference type="STRING" id="1509407.A0A0L1IQ58"/>
<feature type="region of interest" description="Disordered" evidence="6">
    <location>
        <begin position="185"/>
        <end position="210"/>
    </location>
</feature>
<protein>
    <submittedName>
        <fullName evidence="9">Putative C6 transcription factor</fullName>
    </submittedName>
</protein>
<dbReference type="Gene3D" id="4.10.240.10">
    <property type="entry name" value="Zn(2)-C6 fungal-type DNA-binding domain"/>
    <property type="match status" value="1"/>
</dbReference>